<dbReference type="Pfam" id="PF02902">
    <property type="entry name" value="Peptidase_C48"/>
    <property type="match status" value="1"/>
</dbReference>
<evidence type="ECO:0000313" key="8">
    <source>
        <dbReference type="EMBL" id="KAJ1524450.1"/>
    </source>
</evidence>
<evidence type="ECO:0000259" key="7">
    <source>
        <dbReference type="PROSITE" id="PS50600"/>
    </source>
</evidence>
<feature type="coiled-coil region" evidence="5">
    <location>
        <begin position="90"/>
        <end position="127"/>
    </location>
</feature>
<organism evidence="8 9">
    <name type="scientific">Megalurothrips usitatus</name>
    <name type="common">bean blossom thrips</name>
    <dbReference type="NCBI Taxonomy" id="439358"/>
    <lineage>
        <taxon>Eukaryota</taxon>
        <taxon>Metazoa</taxon>
        <taxon>Ecdysozoa</taxon>
        <taxon>Arthropoda</taxon>
        <taxon>Hexapoda</taxon>
        <taxon>Insecta</taxon>
        <taxon>Pterygota</taxon>
        <taxon>Neoptera</taxon>
        <taxon>Paraneoptera</taxon>
        <taxon>Thysanoptera</taxon>
        <taxon>Terebrantia</taxon>
        <taxon>Thripoidea</taxon>
        <taxon>Thripidae</taxon>
        <taxon>Megalurothrips</taxon>
    </lineage>
</organism>
<dbReference type="AlphaFoldDB" id="A0AAV7XI34"/>
<feature type="compositionally biased region" description="Polar residues" evidence="6">
    <location>
        <begin position="53"/>
        <end position="62"/>
    </location>
</feature>
<dbReference type="InterPro" id="IPR038765">
    <property type="entry name" value="Papain-like_cys_pep_sf"/>
</dbReference>
<feature type="region of interest" description="Disordered" evidence="6">
    <location>
        <begin position="29"/>
        <end position="62"/>
    </location>
</feature>
<evidence type="ECO:0000313" key="9">
    <source>
        <dbReference type="Proteomes" id="UP001075354"/>
    </source>
</evidence>
<dbReference type="PANTHER" id="PTHR12606">
    <property type="entry name" value="SENTRIN/SUMO-SPECIFIC PROTEASE"/>
    <property type="match status" value="1"/>
</dbReference>
<dbReference type="SUPFAM" id="SSF54001">
    <property type="entry name" value="Cysteine proteinases"/>
    <property type="match status" value="1"/>
</dbReference>
<feature type="domain" description="Ubiquitin-like protease family profile" evidence="7">
    <location>
        <begin position="189"/>
        <end position="351"/>
    </location>
</feature>
<evidence type="ECO:0000256" key="2">
    <source>
        <dbReference type="ARBA" id="ARBA00022670"/>
    </source>
</evidence>
<reference evidence="8" key="1">
    <citation type="submission" date="2022-12" db="EMBL/GenBank/DDBJ databases">
        <title>Chromosome-level genome assembly of the bean flower thrips Megalurothrips usitatus.</title>
        <authorList>
            <person name="Ma L."/>
            <person name="Liu Q."/>
            <person name="Li H."/>
            <person name="Cai W."/>
        </authorList>
    </citation>
    <scope>NUCLEOTIDE SEQUENCE</scope>
    <source>
        <strain evidence="8">Cailab_2022a</strain>
    </source>
</reference>
<evidence type="ECO:0000256" key="5">
    <source>
        <dbReference type="SAM" id="Coils"/>
    </source>
</evidence>
<dbReference type="InterPro" id="IPR003653">
    <property type="entry name" value="Peptidase_C48_C"/>
</dbReference>
<evidence type="ECO:0000256" key="6">
    <source>
        <dbReference type="SAM" id="MobiDB-lite"/>
    </source>
</evidence>
<accession>A0AAV7XI34</accession>
<name>A0AAV7XI34_9NEOP</name>
<evidence type="ECO:0000256" key="1">
    <source>
        <dbReference type="ARBA" id="ARBA00005234"/>
    </source>
</evidence>
<evidence type="ECO:0000256" key="4">
    <source>
        <dbReference type="ARBA" id="ARBA00022807"/>
    </source>
</evidence>
<dbReference type="GO" id="GO:0016929">
    <property type="term" value="F:deSUMOylase activity"/>
    <property type="evidence" value="ECO:0007669"/>
    <property type="project" value="TreeGrafter"/>
</dbReference>
<keyword evidence="5" id="KW-0175">Coiled coil</keyword>
<comment type="caution">
    <text evidence="8">The sequence shown here is derived from an EMBL/GenBank/DDBJ whole genome shotgun (WGS) entry which is preliminary data.</text>
</comment>
<keyword evidence="9" id="KW-1185">Reference proteome</keyword>
<dbReference type="EMBL" id="JAPTSV010000009">
    <property type="protein sequence ID" value="KAJ1524450.1"/>
    <property type="molecule type" value="Genomic_DNA"/>
</dbReference>
<dbReference type="Gene3D" id="3.40.395.10">
    <property type="entry name" value="Adenoviral Proteinase, Chain A"/>
    <property type="match status" value="1"/>
</dbReference>
<proteinExistence type="inferred from homology"/>
<dbReference type="Proteomes" id="UP001075354">
    <property type="component" value="Chromosome 9"/>
</dbReference>
<dbReference type="GO" id="GO:0016926">
    <property type="term" value="P:protein desumoylation"/>
    <property type="evidence" value="ECO:0007669"/>
    <property type="project" value="TreeGrafter"/>
</dbReference>
<sequence length="382" mass="44511">MLICALWFSHFRAPTQLLRSPVDSRIPKELSIPSKDETSSKRINIPVERSHGNEPSTSASRQQFEDPDLQYLGQVHTPRVAQQLYGEDVLNDILLKYKKIDEMKAEAEEREKEIKLIEERNRQAEIAHKKKISMELSEQLQMYLKVTEEFQEPEEEEPKLPELTDEMQAEIDKALSAPQNAVLSTGFSLSIKGSDMRTLRPLTWLNDEVINFYMNLLIERGKQDNYPSVYAFNTFFLPQLLSKGYDSLKRWTKKVDVFAHDFVLVPVHRGMHWCMAIIDMKEKVIRYYDSLDGPFPQCADALLNYLQKESMDKKKQPFDTTGWIKEHAENIPHQNNGSDCGMFACMYAEYASRGAPITFTQEHMPYFRRKVVYEILKRKLLT</sequence>
<dbReference type="PANTHER" id="PTHR12606:SF141">
    <property type="entry name" value="GH15225P-RELATED"/>
    <property type="match status" value="1"/>
</dbReference>
<dbReference type="GO" id="GO:0006508">
    <property type="term" value="P:proteolysis"/>
    <property type="evidence" value="ECO:0007669"/>
    <property type="project" value="UniProtKB-KW"/>
</dbReference>
<keyword evidence="2" id="KW-0645">Protease</keyword>
<dbReference type="PROSITE" id="PS50600">
    <property type="entry name" value="ULP_PROTEASE"/>
    <property type="match status" value="1"/>
</dbReference>
<dbReference type="GO" id="GO:0080090">
    <property type="term" value="P:regulation of primary metabolic process"/>
    <property type="evidence" value="ECO:0007669"/>
    <property type="project" value="UniProtKB-ARBA"/>
</dbReference>
<keyword evidence="4" id="KW-0788">Thiol protease</keyword>
<dbReference type="GO" id="GO:0005634">
    <property type="term" value="C:nucleus"/>
    <property type="evidence" value="ECO:0007669"/>
    <property type="project" value="TreeGrafter"/>
</dbReference>
<dbReference type="FunFam" id="3.40.395.10:FF:000001">
    <property type="entry name" value="Sentrin-specific protease 1"/>
    <property type="match status" value="1"/>
</dbReference>
<comment type="similarity">
    <text evidence="1">Belongs to the peptidase C48 family.</text>
</comment>
<keyword evidence="3" id="KW-0378">Hydrolase</keyword>
<dbReference type="GO" id="GO:0060255">
    <property type="term" value="P:regulation of macromolecule metabolic process"/>
    <property type="evidence" value="ECO:0007669"/>
    <property type="project" value="UniProtKB-ARBA"/>
</dbReference>
<protein>
    <recommendedName>
        <fullName evidence="7">Ubiquitin-like protease family profile domain-containing protein</fullName>
    </recommendedName>
</protein>
<gene>
    <name evidence="8" type="ORF">ONE63_010947</name>
</gene>
<evidence type="ECO:0000256" key="3">
    <source>
        <dbReference type="ARBA" id="ARBA00022801"/>
    </source>
</evidence>